<dbReference type="Pfam" id="PF08479">
    <property type="entry name" value="POTRA_2"/>
    <property type="match status" value="1"/>
</dbReference>
<dbReference type="EMBL" id="JAQLOI010000003">
    <property type="protein sequence ID" value="MDB1125441.1"/>
    <property type="molecule type" value="Genomic_DNA"/>
</dbReference>
<evidence type="ECO:0000256" key="4">
    <source>
        <dbReference type="ARBA" id="ARBA00022452"/>
    </source>
</evidence>
<sequence length="555" mass="61747">MCANKRVISVSIAITMLVVPLTQAKLTSPTTQLEVEQEQKQRLEAVQTAKESLQNITPLQSIPIDQNSNDITCFDIDSVNFSGNDIFGDSELLALLQFQPMCIGLNTINQYLSIITNYYVEQGYVTSRAFLVPQDLNSGSLEIIIVEGKIESVLLNGQPVSFLKNAFPNSTNKKLNLREIEQGLDQINRLSRYNAQIKMEPGKEQGFSVVNIVTNKGNVGSIGIGFNNGGQKNTGEDQIALNIGLENLFDALDKWSLSANKSSEFSNYLDSENFNLSVDIPRGYWNVNYRTSYSTYLSTFQSNGFKFDSTGKTNSHDLGIKRLFYRDEQSKFSASAGVHHRREKNYILNTLLNTGSRNLSSVSLTLDYSTRIEKGFFTLSPRYHLGTDWFGGEDDHGTSEQAPKAQFKKVTLTASYSYPLSTDLAYSTTWFGQWSDDELYGNERLSIGGEYSVRGFKGASISGDKGFYWRNEVNYPLTSLPYFGRLTANVAVDTGQIIKDSSNPFEQGALTGASVGVNSSSNNLSSSFSIGLPLEAPSRLQNDDYVIYFRLDLKY</sequence>
<evidence type="ECO:0000313" key="11">
    <source>
        <dbReference type="EMBL" id="MDB1125441.1"/>
    </source>
</evidence>
<keyword evidence="4" id="KW-1134">Transmembrane beta strand</keyword>
<keyword evidence="7" id="KW-0472">Membrane</keyword>
<evidence type="ECO:0000256" key="7">
    <source>
        <dbReference type="ARBA" id="ARBA00023136"/>
    </source>
</evidence>
<dbReference type="Pfam" id="PF17287">
    <property type="entry name" value="POTRA_3"/>
    <property type="match status" value="1"/>
</dbReference>
<dbReference type="InterPro" id="IPR034746">
    <property type="entry name" value="POTRA"/>
</dbReference>
<dbReference type="Pfam" id="PF03865">
    <property type="entry name" value="ShlB"/>
    <property type="match status" value="1"/>
</dbReference>
<dbReference type="PANTHER" id="PTHR34597">
    <property type="entry name" value="SLR1661 PROTEIN"/>
    <property type="match status" value="1"/>
</dbReference>
<evidence type="ECO:0000256" key="8">
    <source>
        <dbReference type="ARBA" id="ARBA00023237"/>
    </source>
</evidence>
<dbReference type="PANTHER" id="PTHR34597:SF3">
    <property type="entry name" value="OUTER MEMBRANE TRANSPORTER CDIB"/>
    <property type="match status" value="1"/>
</dbReference>
<name>A0ABT4YV35_9VIBR</name>
<dbReference type="InterPro" id="IPR051544">
    <property type="entry name" value="TPS_OM_transporter"/>
</dbReference>
<dbReference type="InterPro" id="IPR013686">
    <property type="entry name" value="Polypept-transport_assoc_ShlB"/>
</dbReference>
<organism evidence="11 12">
    <name type="scientific">Vibrio algarum</name>
    <dbReference type="NCBI Taxonomy" id="3020714"/>
    <lineage>
        <taxon>Bacteria</taxon>
        <taxon>Pseudomonadati</taxon>
        <taxon>Pseudomonadota</taxon>
        <taxon>Gammaproteobacteria</taxon>
        <taxon>Vibrionales</taxon>
        <taxon>Vibrionaceae</taxon>
        <taxon>Vibrio</taxon>
    </lineage>
</organism>
<evidence type="ECO:0000256" key="9">
    <source>
        <dbReference type="SAM" id="SignalP"/>
    </source>
</evidence>
<feature type="signal peptide" evidence="9">
    <location>
        <begin position="1"/>
        <end position="24"/>
    </location>
</feature>
<keyword evidence="12" id="KW-1185">Reference proteome</keyword>
<dbReference type="PIRSF" id="PIRSF029745">
    <property type="entry name" value="FhaC"/>
    <property type="match status" value="1"/>
</dbReference>
<evidence type="ECO:0000256" key="5">
    <source>
        <dbReference type="ARBA" id="ARBA00022692"/>
    </source>
</evidence>
<dbReference type="InterPro" id="IPR035251">
    <property type="entry name" value="ShlB_POTRA"/>
</dbReference>
<keyword evidence="8" id="KW-0998">Cell outer membrane</keyword>
<protein>
    <submittedName>
        <fullName evidence="11">ShlB/FhaC/HecB family hemolysin secretion/activation protein</fullName>
    </submittedName>
</protein>
<gene>
    <name evidence="11" type="ORF">PGX00_17995</name>
</gene>
<feature type="domain" description="POTRA" evidence="10">
    <location>
        <begin position="74"/>
        <end position="148"/>
    </location>
</feature>
<evidence type="ECO:0000256" key="3">
    <source>
        <dbReference type="ARBA" id="ARBA00022448"/>
    </source>
</evidence>
<evidence type="ECO:0000313" key="12">
    <source>
        <dbReference type="Proteomes" id="UP001210678"/>
    </source>
</evidence>
<dbReference type="Gene3D" id="3.10.20.310">
    <property type="entry name" value="membrane protein fhac"/>
    <property type="match status" value="1"/>
</dbReference>
<comment type="caution">
    <text evidence="11">The sequence shown here is derived from an EMBL/GenBank/DDBJ whole genome shotgun (WGS) entry which is preliminary data.</text>
</comment>
<keyword evidence="9" id="KW-0732">Signal</keyword>
<dbReference type="InterPro" id="IPR005565">
    <property type="entry name" value="Hemolysn_activator_HlyB_C"/>
</dbReference>
<comment type="subcellular location">
    <subcellularLocation>
        <location evidence="1">Cell outer membrane</location>
    </subcellularLocation>
</comment>
<dbReference type="Gene3D" id="2.40.160.50">
    <property type="entry name" value="membrane protein fhac: a member of the omp85/tpsb transporter family"/>
    <property type="match status" value="1"/>
</dbReference>
<evidence type="ECO:0000256" key="2">
    <source>
        <dbReference type="ARBA" id="ARBA00009055"/>
    </source>
</evidence>
<keyword evidence="5" id="KW-0812">Transmembrane</keyword>
<evidence type="ECO:0000256" key="1">
    <source>
        <dbReference type="ARBA" id="ARBA00004442"/>
    </source>
</evidence>
<keyword evidence="6" id="KW-0653">Protein transport</keyword>
<keyword evidence="3" id="KW-0813">Transport</keyword>
<evidence type="ECO:0000259" key="10">
    <source>
        <dbReference type="PROSITE" id="PS51779"/>
    </source>
</evidence>
<feature type="chain" id="PRO_5047216183" evidence="9">
    <location>
        <begin position="25"/>
        <end position="555"/>
    </location>
</feature>
<evidence type="ECO:0000256" key="6">
    <source>
        <dbReference type="ARBA" id="ARBA00022927"/>
    </source>
</evidence>
<accession>A0ABT4YV35</accession>
<dbReference type="Proteomes" id="UP001210678">
    <property type="component" value="Unassembled WGS sequence"/>
</dbReference>
<dbReference type="InterPro" id="IPR027282">
    <property type="entry name" value="TPS"/>
</dbReference>
<proteinExistence type="inferred from homology"/>
<comment type="similarity">
    <text evidence="2">Belongs to the TPS (TC 1.B.20) family.</text>
</comment>
<dbReference type="PROSITE" id="PS51779">
    <property type="entry name" value="POTRA"/>
    <property type="match status" value="1"/>
</dbReference>
<dbReference type="RefSeq" id="WP_272139155.1">
    <property type="nucleotide sequence ID" value="NZ_JAQLOI010000003.1"/>
</dbReference>
<reference evidence="11 12" key="1">
    <citation type="submission" date="2023-01" db="EMBL/GenBank/DDBJ databases">
        <title>Vibrio sp. KJ40-1 sp.nov, isolated from marine algae.</title>
        <authorList>
            <person name="Butt M."/>
            <person name="Kim J.M.J."/>
            <person name="Jeon C.O.C."/>
        </authorList>
    </citation>
    <scope>NUCLEOTIDE SEQUENCE [LARGE SCALE GENOMIC DNA]</scope>
    <source>
        <strain evidence="11 12">KJ40-1</strain>
    </source>
</reference>